<gene>
    <name evidence="1" type="ORF">CBB_499</name>
</gene>
<proteinExistence type="predicted"/>
<dbReference type="EMBL" id="KU574722">
    <property type="protein sequence ID" value="AMM44062.1"/>
    <property type="molecule type" value="Genomic_DNA"/>
</dbReference>
<organism evidence="1 2">
    <name type="scientific">Pectobacterium phage vB_PcaM_CBB</name>
    <dbReference type="NCBI Taxonomy" id="2772511"/>
    <lineage>
        <taxon>Viruses</taxon>
        <taxon>Duplodnaviria</taxon>
        <taxon>Heunggongvirae</taxon>
        <taxon>Uroviricota</taxon>
        <taxon>Caudoviricetes</taxon>
        <taxon>Mimasvirus</taxon>
        <taxon>Mimasvirus CBB</taxon>
    </lineage>
</organism>
<evidence type="ECO:0000313" key="2">
    <source>
        <dbReference type="Proteomes" id="UP000223891"/>
    </source>
</evidence>
<accession>A0A1L2CVL1</accession>
<dbReference type="Proteomes" id="UP000223891">
    <property type="component" value="Segment"/>
</dbReference>
<reference evidence="2" key="1">
    <citation type="submission" date="2016-01" db="EMBL/GenBank/DDBJ databases">
        <title>Isolation and Characterization of Enterobacteria phage CBB.</title>
        <authorList>
            <person name="Buttimer C.T.H."/>
            <person name="Hendrix H."/>
            <person name="Alexandre H."/>
            <person name="O'Mahony J."/>
            <person name="Lavigne R."/>
            <person name="Coffey A."/>
        </authorList>
    </citation>
    <scope>NUCLEOTIDE SEQUENCE [LARGE SCALE GENOMIC DNA]</scope>
</reference>
<protein>
    <submittedName>
        <fullName evidence="1">Uncharacterized protein</fullName>
    </submittedName>
</protein>
<keyword evidence="2" id="KW-1185">Reference proteome</keyword>
<sequence>MTEGIIFFFAFQVLFAIASGGLAPRIMYALTVSNGFWNFLQNYALSYQVSYDQIHSTEKFLPEVNSKLEKLLTLALINEAGVGISTDYRRDNGIILRIEKPHTFTGSGYGNTVHFYMDNGMIDEEKYALSPTVFILAQKVYKRVLAAKEQEKIEKKRSKI</sequence>
<name>A0A1L2CVL1_9CAUD</name>
<evidence type="ECO:0000313" key="1">
    <source>
        <dbReference type="EMBL" id="AMM44062.1"/>
    </source>
</evidence>